<gene>
    <name evidence="2" type="ORF">MMARJ_48670</name>
</gene>
<dbReference type="EMBL" id="AP022584">
    <property type="protein sequence ID" value="BBY14127.1"/>
    <property type="molecule type" value="Genomic_DNA"/>
</dbReference>
<organism evidence="2 3">
    <name type="scientific">Mycobacterium marseillense</name>
    <dbReference type="NCBI Taxonomy" id="701042"/>
    <lineage>
        <taxon>Bacteria</taxon>
        <taxon>Bacillati</taxon>
        <taxon>Actinomycetota</taxon>
        <taxon>Actinomycetes</taxon>
        <taxon>Mycobacteriales</taxon>
        <taxon>Mycobacteriaceae</taxon>
        <taxon>Mycobacterium</taxon>
        <taxon>Mycobacterium avium complex (MAC)</taxon>
    </lineage>
</organism>
<evidence type="ECO:0000256" key="1">
    <source>
        <dbReference type="SAM" id="MobiDB-lite"/>
    </source>
</evidence>
<reference evidence="2 3" key="1">
    <citation type="journal article" date="2019" name="Emerg. Microbes Infect.">
        <title>Comprehensive subspecies identification of 175 nontuberculous mycobacteria species based on 7547 genomic profiles.</title>
        <authorList>
            <person name="Matsumoto Y."/>
            <person name="Kinjo T."/>
            <person name="Motooka D."/>
            <person name="Nabeya D."/>
            <person name="Jung N."/>
            <person name="Uechi K."/>
            <person name="Horii T."/>
            <person name="Iida T."/>
            <person name="Fujita J."/>
            <person name="Nakamura S."/>
        </authorList>
    </citation>
    <scope>NUCLEOTIDE SEQUENCE [LARGE SCALE GENOMIC DNA]</scope>
    <source>
        <strain evidence="2 3">JCM 17324</strain>
    </source>
</reference>
<evidence type="ECO:0000313" key="3">
    <source>
        <dbReference type="Proteomes" id="UP000466831"/>
    </source>
</evidence>
<protein>
    <submittedName>
        <fullName evidence="2">Uncharacterized protein</fullName>
    </submittedName>
</protein>
<proteinExistence type="predicted"/>
<sequence length="82" mass="8530">MLSGEDFTVPNLNARIRGQLGPASRVQLGRRAAIMAQQTTYSMSGPVTLRAAVHQECASASPSEHQCGAKPGGTASDNHAIP</sequence>
<accession>A0ABM7JJF4</accession>
<name>A0ABM7JJF4_9MYCO</name>
<dbReference type="Proteomes" id="UP000466831">
    <property type="component" value="Chromosome"/>
</dbReference>
<feature type="region of interest" description="Disordered" evidence="1">
    <location>
        <begin position="61"/>
        <end position="82"/>
    </location>
</feature>
<evidence type="ECO:0000313" key="2">
    <source>
        <dbReference type="EMBL" id="BBY14127.1"/>
    </source>
</evidence>
<keyword evidence="3" id="KW-1185">Reference proteome</keyword>